<name>A0A5B7FHJ9_PORTR</name>
<reference evidence="1 2" key="1">
    <citation type="submission" date="2019-05" db="EMBL/GenBank/DDBJ databases">
        <title>Another draft genome of Portunus trituberculatus and its Hox gene families provides insights of decapod evolution.</title>
        <authorList>
            <person name="Jeong J.-H."/>
            <person name="Song I."/>
            <person name="Kim S."/>
            <person name="Choi T."/>
            <person name="Kim D."/>
            <person name="Ryu S."/>
            <person name="Kim W."/>
        </authorList>
    </citation>
    <scope>NUCLEOTIDE SEQUENCE [LARGE SCALE GENOMIC DNA]</scope>
    <source>
        <tissue evidence="1">Muscle</tissue>
    </source>
</reference>
<proteinExistence type="predicted"/>
<evidence type="ECO:0000313" key="2">
    <source>
        <dbReference type="Proteomes" id="UP000324222"/>
    </source>
</evidence>
<gene>
    <name evidence="1" type="ORF">E2C01_038577</name>
</gene>
<keyword evidence="2" id="KW-1185">Reference proteome</keyword>
<dbReference type="AlphaFoldDB" id="A0A5B7FHJ9"/>
<dbReference type="EMBL" id="VSRR010006483">
    <property type="protein sequence ID" value="MPC44896.1"/>
    <property type="molecule type" value="Genomic_DNA"/>
</dbReference>
<dbReference type="Proteomes" id="UP000324222">
    <property type="component" value="Unassembled WGS sequence"/>
</dbReference>
<comment type="caution">
    <text evidence="1">The sequence shown here is derived from an EMBL/GenBank/DDBJ whole genome shotgun (WGS) entry which is preliminary data.</text>
</comment>
<organism evidence="1 2">
    <name type="scientific">Portunus trituberculatus</name>
    <name type="common">Swimming crab</name>
    <name type="synonym">Neptunus trituberculatus</name>
    <dbReference type="NCBI Taxonomy" id="210409"/>
    <lineage>
        <taxon>Eukaryota</taxon>
        <taxon>Metazoa</taxon>
        <taxon>Ecdysozoa</taxon>
        <taxon>Arthropoda</taxon>
        <taxon>Crustacea</taxon>
        <taxon>Multicrustacea</taxon>
        <taxon>Malacostraca</taxon>
        <taxon>Eumalacostraca</taxon>
        <taxon>Eucarida</taxon>
        <taxon>Decapoda</taxon>
        <taxon>Pleocyemata</taxon>
        <taxon>Brachyura</taxon>
        <taxon>Eubrachyura</taxon>
        <taxon>Portunoidea</taxon>
        <taxon>Portunidae</taxon>
        <taxon>Portuninae</taxon>
        <taxon>Portunus</taxon>
    </lineage>
</organism>
<accession>A0A5B7FHJ9</accession>
<sequence>MSEVSQSRGAVPRCVPLPPPCPPRQPEPPFQILCHQVPEKTEEPSDLNNSCPSPLPLLKGRALCGVSAGAPLYPSCCLLRPQNTWYVVERAGRTVAKCRMRQAQVAVWVSEASGGGVRVMRSEGRLELCMTPVVSAMIYSGGIDGRY</sequence>
<evidence type="ECO:0000313" key="1">
    <source>
        <dbReference type="EMBL" id="MPC44896.1"/>
    </source>
</evidence>
<protein>
    <submittedName>
        <fullName evidence="1">Uncharacterized protein</fullName>
    </submittedName>
</protein>